<dbReference type="Gene3D" id="1.10.510.10">
    <property type="entry name" value="Transferase(Phosphotransferase) domain 1"/>
    <property type="match status" value="1"/>
</dbReference>
<comment type="caution">
    <text evidence="7">The sequence shown here is derived from an EMBL/GenBank/DDBJ whole genome shotgun (WGS) entry which is preliminary data.</text>
</comment>
<evidence type="ECO:0000256" key="2">
    <source>
        <dbReference type="ARBA" id="ARBA00022741"/>
    </source>
</evidence>
<dbReference type="Proteomes" id="UP001163828">
    <property type="component" value="Unassembled WGS sequence"/>
</dbReference>
<dbReference type="InterPro" id="IPR016024">
    <property type="entry name" value="ARM-type_fold"/>
</dbReference>
<evidence type="ECO:0000313" key="8">
    <source>
        <dbReference type="Proteomes" id="UP001163828"/>
    </source>
</evidence>
<dbReference type="InterPro" id="IPR000719">
    <property type="entry name" value="Prot_kinase_dom"/>
</dbReference>
<feature type="compositionally biased region" description="Polar residues" evidence="5">
    <location>
        <begin position="438"/>
        <end position="472"/>
    </location>
</feature>
<evidence type="ECO:0000256" key="3">
    <source>
        <dbReference type="ARBA" id="ARBA00022777"/>
    </source>
</evidence>
<dbReference type="InterPro" id="IPR001245">
    <property type="entry name" value="Ser-Thr/Tyr_kinase_cat_dom"/>
</dbReference>
<feature type="compositionally biased region" description="Basic and acidic residues" evidence="5">
    <location>
        <begin position="420"/>
        <end position="435"/>
    </location>
</feature>
<keyword evidence="8" id="KW-1185">Reference proteome</keyword>
<name>A0ABQ8QTM1_9AGAR</name>
<dbReference type="Gene3D" id="1.25.10.10">
    <property type="entry name" value="Leucine-rich Repeat Variant"/>
    <property type="match status" value="2"/>
</dbReference>
<keyword evidence="2" id="KW-0547">Nucleotide-binding</keyword>
<dbReference type="PANTHER" id="PTHR44329">
    <property type="entry name" value="SERINE/THREONINE-PROTEIN KINASE TNNI3K-RELATED"/>
    <property type="match status" value="1"/>
</dbReference>
<evidence type="ECO:0000256" key="1">
    <source>
        <dbReference type="ARBA" id="ARBA00022679"/>
    </source>
</evidence>
<dbReference type="SUPFAM" id="SSF56112">
    <property type="entry name" value="Protein kinase-like (PK-like)"/>
    <property type="match status" value="1"/>
</dbReference>
<evidence type="ECO:0000259" key="6">
    <source>
        <dbReference type="PROSITE" id="PS50011"/>
    </source>
</evidence>
<dbReference type="PANTHER" id="PTHR44329:SF288">
    <property type="entry name" value="MITOGEN-ACTIVATED PROTEIN KINASE KINASE KINASE 20"/>
    <property type="match status" value="1"/>
</dbReference>
<protein>
    <recommendedName>
        <fullName evidence="6">Protein kinase domain-containing protein</fullName>
    </recommendedName>
</protein>
<feature type="domain" description="Protein kinase" evidence="6">
    <location>
        <begin position="1"/>
        <end position="217"/>
    </location>
</feature>
<sequence length="911" mass="98979">MLEAHGRKWINCVHPNVSRICGIADRASDPLFIVMPFYDLGNIRHYLAQNPQANRLQMVFQTACGMQHLHKNGVIHGNLHSANIFVTNDGQIKISEYNMFALQYNTRNPEAYQYASPELLKGTTPRSRASDAYAFAMCALEIFTSVLPWGALSEKHIYHLVVLENSRPDRPDDTHITDDLWNIIDSAWNQEPRSRPSFDFIVRLWRASSSQVEYPVQAALTSLSLDSHPHPPRFSVASDYSGPPAYELEEAQIPMSAPPTLQQFSFQRAETFPGRPGASPAAHVSPAAHHYSWYSSSAGSQADTERGGPSPPNTAPAAVQQFPVNVETPSSPVRSPSPSYSWYSSVVPGTERSSGSSSSSRSIDTPITSSDSAPSAHRSRTRKGGSSKRSYGVVLATTEETDSTSSSPNMVSIGQALPRVDSRGPRDSYTRRWELSQRPYNPQQQESFSDTMSIRTESSGSRSITGKQSNENPLFLPRFNSDGQFLGRTTAVLLVGALQTELNGSRNADAIDSYVAKIYQSASESYKEAHKLTTAGAARALIHLLKTRAAEIDGLEIVLITLGTLAYDSISANMIYRTNTTLTLIEICKSAISNEVSLLAVWCLLRICRSPEVAQGLIKSNIVSVLLRQNAVGDMHLVSMSVYCLGTLIQNDATADFLSAMDIIPFIVSHLRQSTESPKQSPDHICAGLYAVARMSRSIKLAKSLTKAGCVELIAHHLNTSIDPNILHWSARAVGCMMRPNSSDMAKILLDADVAKGLARLPTVLSSENLQALGSLGFTVQRFSCAEWSGKIRQILVEVGVVDSLLAALRTAADEPCYDVHIELALAISLLGDVGGSAIRKEIVNAGGITILKSVANGNPEVAKACNMAVASVTGNIWSRNTASAKAAMAHNWNGGCPEYQPPCPLVLRLL</sequence>
<gene>
    <name evidence="7" type="ORF">F5050DRAFT_1146350</name>
</gene>
<feature type="compositionally biased region" description="Basic residues" evidence="5">
    <location>
        <begin position="377"/>
        <end position="386"/>
    </location>
</feature>
<evidence type="ECO:0000256" key="4">
    <source>
        <dbReference type="ARBA" id="ARBA00022840"/>
    </source>
</evidence>
<dbReference type="EMBL" id="MU790506">
    <property type="protein sequence ID" value="KAJ4001870.1"/>
    <property type="molecule type" value="Genomic_DNA"/>
</dbReference>
<feature type="region of interest" description="Disordered" evidence="5">
    <location>
        <begin position="295"/>
        <end position="472"/>
    </location>
</feature>
<keyword evidence="4" id="KW-0067">ATP-binding</keyword>
<reference evidence="7" key="1">
    <citation type="submission" date="2022-08" db="EMBL/GenBank/DDBJ databases">
        <authorList>
            <consortium name="DOE Joint Genome Institute"/>
            <person name="Min B."/>
            <person name="Riley R."/>
            <person name="Sierra-Patev S."/>
            <person name="Naranjo-Ortiz M."/>
            <person name="Looney B."/>
            <person name="Konkel Z."/>
            <person name="Slot J.C."/>
            <person name="Sakamoto Y."/>
            <person name="Steenwyk J.L."/>
            <person name="Rokas A."/>
            <person name="Carro J."/>
            <person name="Camarero S."/>
            <person name="Ferreira P."/>
            <person name="Molpeceres G."/>
            <person name="Ruiz-Duenas F.J."/>
            <person name="Serrano A."/>
            <person name="Henrissat B."/>
            <person name="Drula E."/>
            <person name="Hughes K.W."/>
            <person name="Mata J.L."/>
            <person name="Ishikawa N.K."/>
            <person name="Vargas-Isla R."/>
            <person name="Ushijima S."/>
            <person name="Smith C.A."/>
            <person name="Ahrendt S."/>
            <person name="Andreopoulos W."/>
            <person name="He G."/>
            <person name="Labutti K."/>
            <person name="Lipzen A."/>
            <person name="Ng V."/>
            <person name="Sandor L."/>
            <person name="Barry K."/>
            <person name="Martinez A.T."/>
            <person name="Xiao Y."/>
            <person name="Gibbons J.G."/>
            <person name="Terashima K."/>
            <person name="Hibbett D.S."/>
            <person name="Grigoriev I.V."/>
        </authorList>
    </citation>
    <scope>NUCLEOTIDE SEQUENCE</scope>
    <source>
        <strain evidence="7">TFB10827</strain>
    </source>
</reference>
<dbReference type="Pfam" id="PF07714">
    <property type="entry name" value="PK_Tyr_Ser-Thr"/>
    <property type="match status" value="1"/>
</dbReference>
<keyword evidence="3" id="KW-0418">Kinase</keyword>
<evidence type="ECO:0000256" key="5">
    <source>
        <dbReference type="SAM" id="MobiDB-lite"/>
    </source>
</evidence>
<dbReference type="InterPro" id="IPR051681">
    <property type="entry name" value="Ser/Thr_Kinases-Pseudokinases"/>
</dbReference>
<dbReference type="InterPro" id="IPR011989">
    <property type="entry name" value="ARM-like"/>
</dbReference>
<organism evidence="7 8">
    <name type="scientific">Lentinula boryana</name>
    <dbReference type="NCBI Taxonomy" id="40481"/>
    <lineage>
        <taxon>Eukaryota</taxon>
        <taxon>Fungi</taxon>
        <taxon>Dikarya</taxon>
        <taxon>Basidiomycota</taxon>
        <taxon>Agaricomycotina</taxon>
        <taxon>Agaricomycetes</taxon>
        <taxon>Agaricomycetidae</taxon>
        <taxon>Agaricales</taxon>
        <taxon>Marasmiineae</taxon>
        <taxon>Omphalotaceae</taxon>
        <taxon>Lentinula</taxon>
    </lineage>
</organism>
<evidence type="ECO:0000313" key="7">
    <source>
        <dbReference type="EMBL" id="KAJ4001870.1"/>
    </source>
</evidence>
<feature type="compositionally biased region" description="Low complexity" evidence="5">
    <location>
        <begin position="329"/>
        <end position="372"/>
    </location>
</feature>
<accession>A0ABQ8QTM1</accession>
<dbReference type="SUPFAM" id="SSF48371">
    <property type="entry name" value="ARM repeat"/>
    <property type="match status" value="1"/>
</dbReference>
<dbReference type="InterPro" id="IPR011009">
    <property type="entry name" value="Kinase-like_dom_sf"/>
</dbReference>
<dbReference type="PROSITE" id="PS50011">
    <property type="entry name" value="PROTEIN_KINASE_DOM"/>
    <property type="match status" value="1"/>
</dbReference>
<keyword evidence="1" id="KW-0808">Transferase</keyword>
<proteinExistence type="predicted"/>